<sequence length="676" mass="68659">MSGSHYIINQGTTATSSSNVGYYLSTDATLSTNDVLIGTNTSGTLYAGGYNTLYPSLTIPTATTPGSYYVLFVADHQNTVTETNENNNVASAVLTIVAPVVDLIIQSPSLNTSSAAAGGSFSASYYLVNQGTTNSPATSVGYYLSTDATLSTNDVLLSSTNSAALAAGGYSTMYPTLAIPATTVAGNYYVLFVADHQNTVSEVNENNNVAGVALRVTAAFSGVVVPVSGSNTITTCSTTVADNGGNNDYVDNSYGSLTINPGTSGSKVRLSFSSFAVETCCDRLYIYDGPTTNSPLIGTYSTNPGTITAQNTAGSLTLLFTSDGSYVGSGFEATVSCVTSTSVLPDLIVQSPSVSAASVAAGNTIGLGGTVRNQGGGDASSSSLGYYLSVDNTLSSSDLLLGTSSGAALAAGQTATRNGVFSIPAGVSPGTYYVVYAADPAGTVTESNETNNTTSLTLTVVAALPDLTVSQTTLSPAAAPAGNTVSATCLLTNSGTATAAQNTMSLYLSADASLSSNDVLLGSITAAALPASASNTRSGSFIVPLGTAPGNYYVLYVADATGVVTESNEQNNVASRAFTVSLGTPTREQLNGFTLNVYPNPATGSEFKVRMDGPSTGKAVQLTLFNSIGQQVGVQNLVLNAGRGPVTFDTTNLGSGVYTLRITGEDLNVTRRVVIE</sequence>
<gene>
    <name evidence="4" type="ORF">MUN79_00225</name>
</gene>
<dbReference type="SMART" id="SM00042">
    <property type="entry name" value="CUB"/>
    <property type="match status" value="1"/>
</dbReference>
<reference evidence="4" key="1">
    <citation type="submission" date="2022-04" db="EMBL/GenBank/DDBJ databases">
        <title>Hymenobacter sp. isolated from the air.</title>
        <authorList>
            <person name="Won M."/>
            <person name="Lee C.-M."/>
            <person name="Woen H.-Y."/>
            <person name="Kwon S.-W."/>
        </authorList>
    </citation>
    <scope>NUCLEOTIDE SEQUENCE</scope>
    <source>
        <strain evidence="4">5116S-3</strain>
    </source>
</reference>
<dbReference type="Pfam" id="PF18962">
    <property type="entry name" value="Por_Secre_tail"/>
    <property type="match status" value="1"/>
</dbReference>
<dbReference type="InterPro" id="IPR011635">
    <property type="entry name" value="CARDB"/>
</dbReference>
<dbReference type="KEGG" id="hcu:MUN79_00225"/>
<evidence type="ECO:0000256" key="2">
    <source>
        <dbReference type="ARBA" id="ARBA00023157"/>
    </source>
</evidence>
<dbReference type="Proteomes" id="UP000831796">
    <property type="component" value="Chromosome"/>
</dbReference>
<evidence type="ECO:0000256" key="1">
    <source>
        <dbReference type="ARBA" id="ARBA00022737"/>
    </source>
</evidence>
<evidence type="ECO:0000313" key="5">
    <source>
        <dbReference type="Proteomes" id="UP000831796"/>
    </source>
</evidence>
<keyword evidence="2" id="KW-1015">Disulfide bond</keyword>
<dbReference type="InterPro" id="IPR000859">
    <property type="entry name" value="CUB_dom"/>
</dbReference>
<dbReference type="InterPro" id="IPR026444">
    <property type="entry name" value="Secre_tail"/>
</dbReference>
<organism evidence="4 5">
    <name type="scientific">Hymenobacter cellulosilyticus</name>
    <dbReference type="NCBI Taxonomy" id="2932248"/>
    <lineage>
        <taxon>Bacteria</taxon>
        <taxon>Pseudomonadati</taxon>
        <taxon>Bacteroidota</taxon>
        <taxon>Cytophagia</taxon>
        <taxon>Cytophagales</taxon>
        <taxon>Hymenobacteraceae</taxon>
        <taxon>Hymenobacter</taxon>
    </lineage>
</organism>
<name>A0A8T9QFZ6_9BACT</name>
<dbReference type="AlphaFoldDB" id="A0A8T9QFZ6"/>
<protein>
    <submittedName>
        <fullName evidence="4">T9SS type A sorting domain-containing protein</fullName>
    </submittedName>
</protein>
<accession>A0A8T9QFZ6</accession>
<dbReference type="Gene3D" id="2.60.40.10">
    <property type="entry name" value="Immunoglobulins"/>
    <property type="match status" value="4"/>
</dbReference>
<dbReference type="SUPFAM" id="SSF49854">
    <property type="entry name" value="Spermadhesin, CUB domain"/>
    <property type="match status" value="1"/>
</dbReference>
<dbReference type="Gene3D" id="2.60.120.290">
    <property type="entry name" value="Spermadhesin, CUB domain"/>
    <property type="match status" value="1"/>
</dbReference>
<dbReference type="InterPro" id="IPR013783">
    <property type="entry name" value="Ig-like_fold"/>
</dbReference>
<dbReference type="EMBL" id="CP095046">
    <property type="protein sequence ID" value="UOQ75078.1"/>
    <property type="molecule type" value="Genomic_DNA"/>
</dbReference>
<feature type="domain" description="CUB" evidence="3">
    <location>
        <begin position="227"/>
        <end position="338"/>
    </location>
</feature>
<dbReference type="PANTHER" id="PTHR24251">
    <property type="entry name" value="OVOCHYMASE-RELATED"/>
    <property type="match status" value="1"/>
</dbReference>
<dbReference type="Pfam" id="PF00431">
    <property type="entry name" value="CUB"/>
    <property type="match status" value="1"/>
</dbReference>
<evidence type="ECO:0000259" key="3">
    <source>
        <dbReference type="SMART" id="SM00042"/>
    </source>
</evidence>
<dbReference type="CDD" id="cd00041">
    <property type="entry name" value="CUB"/>
    <property type="match status" value="1"/>
</dbReference>
<dbReference type="InterPro" id="IPR035914">
    <property type="entry name" value="Sperma_CUB_dom_sf"/>
</dbReference>
<evidence type="ECO:0000313" key="4">
    <source>
        <dbReference type="EMBL" id="UOQ75078.1"/>
    </source>
</evidence>
<keyword evidence="5" id="KW-1185">Reference proteome</keyword>
<dbReference type="NCBIfam" id="TIGR04183">
    <property type="entry name" value="Por_Secre_tail"/>
    <property type="match status" value="1"/>
</dbReference>
<dbReference type="Pfam" id="PF07705">
    <property type="entry name" value="CARDB"/>
    <property type="match status" value="4"/>
</dbReference>
<proteinExistence type="predicted"/>
<keyword evidence="1" id="KW-0677">Repeat</keyword>